<dbReference type="OrthoDB" id="416245at2759"/>
<reference evidence="5" key="1">
    <citation type="submission" date="2022-10" db="EMBL/GenBank/DDBJ databases">
        <authorList>
            <person name="Chen Y."/>
            <person name="Dougan E. K."/>
            <person name="Chan C."/>
            <person name="Rhodes N."/>
            <person name="Thang M."/>
        </authorList>
    </citation>
    <scope>NUCLEOTIDE SEQUENCE</scope>
</reference>
<keyword evidence="3" id="KW-0812">Transmembrane</keyword>
<evidence type="ECO:0000313" key="7">
    <source>
        <dbReference type="Proteomes" id="UP001152797"/>
    </source>
</evidence>
<keyword evidence="1" id="KW-0677">Repeat</keyword>
<proteinExistence type="predicted"/>
<sequence length="276" mass="29072">MVNSDLEELLEDFPAERLERPRRFAILKALAVGVVVLAALGFLTVKVGGLQKASREFLALEETEEKPCFQVGMYYADPVKLDASERTVEFSAELCQQRCQVVPECSHFTFWPDGGCLLTGEASAIKAAPFKFSGTKVGPKFCQEAIDAANAAIDAAAAQVDGEEAGLPTLAPAKEATEADIHEAAVAITQMLPGVNGTSCSAYPACVTAGIKEGECCPNAEKVSLGCCDGFPKVVPQVQILLGSECEKFPACAKLNMTGGCCPTPDGVKLGCCLEI</sequence>
<feature type="domain" description="Apple" evidence="4">
    <location>
        <begin position="68"/>
        <end position="138"/>
    </location>
</feature>
<dbReference type="EMBL" id="CAMXCT020001116">
    <property type="protein sequence ID" value="CAL1140306.1"/>
    <property type="molecule type" value="Genomic_DNA"/>
</dbReference>
<evidence type="ECO:0000259" key="4">
    <source>
        <dbReference type="SMART" id="SM00223"/>
    </source>
</evidence>
<dbReference type="Pfam" id="PF00024">
    <property type="entry name" value="PAN_1"/>
    <property type="match status" value="1"/>
</dbReference>
<organism evidence="5">
    <name type="scientific">Cladocopium goreaui</name>
    <dbReference type="NCBI Taxonomy" id="2562237"/>
    <lineage>
        <taxon>Eukaryota</taxon>
        <taxon>Sar</taxon>
        <taxon>Alveolata</taxon>
        <taxon>Dinophyceae</taxon>
        <taxon>Suessiales</taxon>
        <taxon>Symbiodiniaceae</taxon>
        <taxon>Cladocopium</taxon>
    </lineage>
</organism>
<protein>
    <recommendedName>
        <fullName evidence="4">Apple domain-containing protein</fullName>
    </recommendedName>
</protein>
<dbReference type="Gene3D" id="3.50.4.10">
    <property type="entry name" value="Hepatocyte Growth Factor"/>
    <property type="match status" value="1"/>
</dbReference>
<dbReference type="SUPFAM" id="SSF57414">
    <property type="entry name" value="Hairpin loop containing domain-like"/>
    <property type="match status" value="1"/>
</dbReference>
<dbReference type="Proteomes" id="UP001152797">
    <property type="component" value="Unassembled WGS sequence"/>
</dbReference>
<dbReference type="InterPro" id="IPR000177">
    <property type="entry name" value="Apple"/>
</dbReference>
<keyword evidence="3" id="KW-0472">Membrane</keyword>
<feature type="transmembrane region" description="Helical" evidence="3">
    <location>
        <begin position="24"/>
        <end position="45"/>
    </location>
</feature>
<dbReference type="AlphaFoldDB" id="A0A9P1FSV9"/>
<dbReference type="EMBL" id="CAMXCT030001116">
    <property type="protein sequence ID" value="CAL4774243.1"/>
    <property type="molecule type" value="Genomic_DNA"/>
</dbReference>
<keyword evidence="2" id="KW-1015">Disulfide bond</keyword>
<dbReference type="InterPro" id="IPR003609">
    <property type="entry name" value="Pan_app"/>
</dbReference>
<evidence type="ECO:0000256" key="1">
    <source>
        <dbReference type="ARBA" id="ARBA00022737"/>
    </source>
</evidence>
<keyword evidence="7" id="KW-1185">Reference proteome</keyword>
<evidence type="ECO:0000256" key="3">
    <source>
        <dbReference type="SAM" id="Phobius"/>
    </source>
</evidence>
<name>A0A9P1FSV9_9DINO</name>
<dbReference type="EMBL" id="CAMXCT010001116">
    <property type="protein sequence ID" value="CAI3986931.1"/>
    <property type="molecule type" value="Genomic_DNA"/>
</dbReference>
<keyword evidence="3" id="KW-1133">Transmembrane helix</keyword>
<dbReference type="GO" id="GO:0005576">
    <property type="term" value="C:extracellular region"/>
    <property type="evidence" value="ECO:0007669"/>
    <property type="project" value="InterPro"/>
</dbReference>
<accession>A0A9P1FSV9</accession>
<dbReference type="SMART" id="SM00223">
    <property type="entry name" value="APPLE"/>
    <property type="match status" value="1"/>
</dbReference>
<evidence type="ECO:0000313" key="6">
    <source>
        <dbReference type="EMBL" id="CAL4774243.1"/>
    </source>
</evidence>
<reference evidence="6 7" key="2">
    <citation type="submission" date="2024-05" db="EMBL/GenBank/DDBJ databases">
        <authorList>
            <person name="Chen Y."/>
            <person name="Shah S."/>
            <person name="Dougan E. K."/>
            <person name="Thang M."/>
            <person name="Chan C."/>
        </authorList>
    </citation>
    <scope>NUCLEOTIDE SEQUENCE [LARGE SCALE GENOMIC DNA]</scope>
</reference>
<gene>
    <name evidence="5" type="ORF">C1SCF055_LOCUS14244</name>
</gene>
<dbReference type="GO" id="GO:0006508">
    <property type="term" value="P:proteolysis"/>
    <property type="evidence" value="ECO:0007669"/>
    <property type="project" value="InterPro"/>
</dbReference>
<evidence type="ECO:0000256" key="2">
    <source>
        <dbReference type="ARBA" id="ARBA00023157"/>
    </source>
</evidence>
<comment type="caution">
    <text evidence="5">The sequence shown here is derived from an EMBL/GenBank/DDBJ whole genome shotgun (WGS) entry which is preliminary data.</text>
</comment>
<evidence type="ECO:0000313" key="5">
    <source>
        <dbReference type="EMBL" id="CAI3986931.1"/>
    </source>
</evidence>